<protein>
    <submittedName>
        <fullName evidence="2">Unplaced genomic scaffold SPHSTscaffold_70, whole genome shotgun sequence</fullName>
    </submittedName>
</protein>
<evidence type="ECO:0000313" key="3">
    <source>
        <dbReference type="Proteomes" id="UP000054279"/>
    </source>
</evidence>
<organism evidence="2 3">
    <name type="scientific">Sphaerobolus stellatus (strain SS14)</name>
    <dbReference type="NCBI Taxonomy" id="990650"/>
    <lineage>
        <taxon>Eukaryota</taxon>
        <taxon>Fungi</taxon>
        <taxon>Dikarya</taxon>
        <taxon>Basidiomycota</taxon>
        <taxon>Agaricomycotina</taxon>
        <taxon>Agaricomycetes</taxon>
        <taxon>Phallomycetidae</taxon>
        <taxon>Geastrales</taxon>
        <taxon>Sphaerobolaceae</taxon>
        <taxon>Sphaerobolus</taxon>
    </lineage>
</organism>
<evidence type="ECO:0000256" key="1">
    <source>
        <dbReference type="SAM" id="MobiDB-lite"/>
    </source>
</evidence>
<gene>
    <name evidence="2" type="ORF">M422DRAFT_256820</name>
</gene>
<sequence>MSSLDTTRLAIDAFRKDEHYGSRIDYEDDPDKDHVSTADIASSVGDFSDMPANENEGHEEQQQDNYNNSDGRDEEVNKGDNNNMHRPCRHVPTRDNASAEPEGHGVIIEPAPDAPIIPAKVGFPVPKFAADSIPHLAWIFEWLIYNTATHKKLMQWDIKRLMGYGCWKDVKLYAELRLRYVGDIRDVQIGLGFSFDAAPLLQVAS</sequence>
<keyword evidence="3" id="KW-1185">Reference proteome</keyword>
<proteinExistence type="predicted"/>
<dbReference type="HOGENOM" id="CLU_1338274_0_0_1"/>
<accession>A0A0C9VPZ0</accession>
<dbReference type="EMBL" id="KN837145">
    <property type="protein sequence ID" value="KIJ40270.1"/>
    <property type="molecule type" value="Genomic_DNA"/>
</dbReference>
<feature type="compositionally biased region" description="Basic and acidic residues" evidence="1">
    <location>
        <begin position="13"/>
        <end position="36"/>
    </location>
</feature>
<evidence type="ECO:0000313" key="2">
    <source>
        <dbReference type="EMBL" id="KIJ40270.1"/>
    </source>
</evidence>
<dbReference type="AlphaFoldDB" id="A0A0C9VPZ0"/>
<reference evidence="2 3" key="1">
    <citation type="submission" date="2014-06" db="EMBL/GenBank/DDBJ databases">
        <title>Evolutionary Origins and Diversification of the Mycorrhizal Mutualists.</title>
        <authorList>
            <consortium name="DOE Joint Genome Institute"/>
            <consortium name="Mycorrhizal Genomics Consortium"/>
            <person name="Kohler A."/>
            <person name="Kuo A."/>
            <person name="Nagy L.G."/>
            <person name="Floudas D."/>
            <person name="Copeland A."/>
            <person name="Barry K.W."/>
            <person name="Cichocki N."/>
            <person name="Veneault-Fourrey C."/>
            <person name="LaButti K."/>
            <person name="Lindquist E.A."/>
            <person name="Lipzen A."/>
            <person name="Lundell T."/>
            <person name="Morin E."/>
            <person name="Murat C."/>
            <person name="Riley R."/>
            <person name="Ohm R."/>
            <person name="Sun H."/>
            <person name="Tunlid A."/>
            <person name="Henrissat B."/>
            <person name="Grigoriev I.V."/>
            <person name="Hibbett D.S."/>
            <person name="Martin F."/>
        </authorList>
    </citation>
    <scope>NUCLEOTIDE SEQUENCE [LARGE SCALE GENOMIC DNA]</scope>
    <source>
        <strain evidence="2 3">SS14</strain>
    </source>
</reference>
<name>A0A0C9VPZ0_SPHS4</name>
<dbReference type="Proteomes" id="UP000054279">
    <property type="component" value="Unassembled WGS sequence"/>
</dbReference>
<feature type="region of interest" description="Disordered" evidence="1">
    <location>
        <begin position="12"/>
        <end position="104"/>
    </location>
</feature>